<evidence type="ECO:0000313" key="9">
    <source>
        <dbReference type="EMBL" id="SKA75398.1"/>
    </source>
</evidence>
<protein>
    <recommendedName>
        <fullName evidence="5">2-dehydro-3-deoxy-phosphogluconate aldolase</fullName>
        <ecNumber evidence="5">4.1.2.14</ecNumber>
    </recommendedName>
</protein>
<gene>
    <name evidence="9" type="ORF">SAMN02745166_00015</name>
</gene>
<dbReference type="Gene3D" id="3.20.20.70">
    <property type="entry name" value="Aldolase class I"/>
    <property type="match status" value="1"/>
</dbReference>
<dbReference type="InterPro" id="IPR031338">
    <property type="entry name" value="KDPG/KHG_AS_2"/>
</dbReference>
<evidence type="ECO:0000256" key="4">
    <source>
        <dbReference type="ARBA" id="ARBA00011233"/>
    </source>
</evidence>
<dbReference type="PROSITE" id="PS00160">
    <property type="entry name" value="ALDOLASE_KDPG_KHG_2"/>
    <property type="match status" value="1"/>
</dbReference>
<dbReference type="EMBL" id="FUYE01000001">
    <property type="protein sequence ID" value="SKA75398.1"/>
    <property type="molecule type" value="Genomic_DNA"/>
</dbReference>
<reference evidence="10" key="1">
    <citation type="submission" date="2017-02" db="EMBL/GenBank/DDBJ databases">
        <authorList>
            <person name="Varghese N."/>
            <person name="Submissions S."/>
        </authorList>
    </citation>
    <scope>NUCLEOTIDE SEQUENCE [LARGE SCALE GENOMIC DNA]</scope>
    <source>
        <strain evidence="10">ATCC 700200</strain>
    </source>
</reference>
<evidence type="ECO:0000256" key="1">
    <source>
        <dbReference type="ARBA" id="ARBA00000654"/>
    </source>
</evidence>
<evidence type="ECO:0000256" key="8">
    <source>
        <dbReference type="ARBA" id="ARBA00023277"/>
    </source>
</evidence>
<dbReference type="PROSITE" id="PS00159">
    <property type="entry name" value="ALDOLASE_KDPG_KHG_1"/>
    <property type="match status" value="1"/>
</dbReference>
<dbReference type="Pfam" id="PF01081">
    <property type="entry name" value="Aldolase"/>
    <property type="match status" value="1"/>
</dbReference>
<evidence type="ECO:0000313" key="10">
    <source>
        <dbReference type="Proteomes" id="UP000190774"/>
    </source>
</evidence>
<accession>A0A1T4WEE3</accession>
<dbReference type="InterPro" id="IPR000887">
    <property type="entry name" value="Aldlse_KDPG_KHG"/>
</dbReference>
<evidence type="ECO:0000256" key="2">
    <source>
        <dbReference type="ARBA" id="ARBA00004736"/>
    </source>
</evidence>
<dbReference type="EC" id="4.1.2.14" evidence="5"/>
<dbReference type="InterPro" id="IPR031337">
    <property type="entry name" value="KDPG/KHG_AS_1"/>
</dbReference>
<evidence type="ECO:0000256" key="6">
    <source>
        <dbReference type="ARBA" id="ARBA00023239"/>
    </source>
</evidence>
<comment type="subunit">
    <text evidence="4">Homotrimer.</text>
</comment>
<sequence>MNETLELLSRHRAIPVVVLDELKKAIPLTDALVAGGLPLVEVTLRTPTSLSALERIIDRRDMIVGAGTVTTLAQFDAAWRLGVKFIVTPGLDESILRHGWRRDLLVIPGAVTPTEIMRAQNLGVNLVKFFPSHIFGGLNAIEALSAPFPKMRFLPTGGVNLDNLSRYLSNPSVLACGGTWMTQRDWIQEGAWDKVRSATAQSVDIARSFSDA</sequence>
<evidence type="ECO:0000256" key="3">
    <source>
        <dbReference type="ARBA" id="ARBA00006906"/>
    </source>
</evidence>
<dbReference type="RefSeq" id="WP_078811260.1">
    <property type="nucleotide sequence ID" value="NZ_FUYE01000001.1"/>
</dbReference>
<dbReference type="SUPFAM" id="SSF51569">
    <property type="entry name" value="Aldolase"/>
    <property type="match status" value="1"/>
</dbReference>
<dbReference type="Proteomes" id="UP000190774">
    <property type="component" value="Unassembled WGS sequence"/>
</dbReference>
<evidence type="ECO:0000256" key="5">
    <source>
        <dbReference type="ARBA" id="ARBA00013063"/>
    </source>
</evidence>
<evidence type="ECO:0000256" key="7">
    <source>
        <dbReference type="ARBA" id="ARBA00023270"/>
    </source>
</evidence>
<dbReference type="STRING" id="48467.SAMN02745166_00015"/>
<keyword evidence="6" id="KW-0456">Lyase</keyword>
<comment type="pathway">
    <text evidence="2">Carbohydrate acid metabolism; 2-dehydro-3-deoxy-D-gluconate degradation; D-glyceraldehyde 3-phosphate and pyruvate from 2-dehydro-3-deoxy-D-gluconate: step 2/2.</text>
</comment>
<dbReference type="PANTHER" id="PTHR30246">
    <property type="entry name" value="2-KETO-3-DEOXY-6-PHOSPHOGLUCONATE ALDOLASE"/>
    <property type="match status" value="1"/>
</dbReference>
<dbReference type="InterPro" id="IPR013785">
    <property type="entry name" value="Aldolase_TIM"/>
</dbReference>
<dbReference type="OrthoDB" id="9802667at2"/>
<keyword evidence="8" id="KW-0119">Carbohydrate metabolism</keyword>
<dbReference type="CDD" id="cd00452">
    <property type="entry name" value="KDPG_aldolase"/>
    <property type="match status" value="1"/>
</dbReference>
<keyword evidence="7" id="KW-0704">Schiff base</keyword>
<dbReference type="NCBIfam" id="TIGR01182">
    <property type="entry name" value="eda"/>
    <property type="match status" value="1"/>
</dbReference>
<keyword evidence="10" id="KW-1185">Reference proteome</keyword>
<comment type="similarity">
    <text evidence="3">Belongs to the KHG/KDPG aldolase family.</text>
</comment>
<dbReference type="AlphaFoldDB" id="A0A1T4WEE3"/>
<proteinExistence type="inferred from homology"/>
<comment type="catalytic activity">
    <reaction evidence="1">
        <text>2-dehydro-3-deoxy-6-phospho-D-gluconate = D-glyceraldehyde 3-phosphate + pyruvate</text>
        <dbReference type="Rhea" id="RHEA:17089"/>
        <dbReference type="ChEBI" id="CHEBI:15361"/>
        <dbReference type="ChEBI" id="CHEBI:57569"/>
        <dbReference type="ChEBI" id="CHEBI:59776"/>
        <dbReference type="EC" id="4.1.2.14"/>
    </reaction>
</comment>
<organism evidence="9 10">
    <name type="scientific">Prosthecobacter debontii</name>
    <dbReference type="NCBI Taxonomy" id="48467"/>
    <lineage>
        <taxon>Bacteria</taxon>
        <taxon>Pseudomonadati</taxon>
        <taxon>Verrucomicrobiota</taxon>
        <taxon>Verrucomicrobiia</taxon>
        <taxon>Verrucomicrobiales</taxon>
        <taxon>Verrucomicrobiaceae</taxon>
        <taxon>Prosthecobacter</taxon>
    </lineage>
</organism>
<name>A0A1T4WEE3_9BACT</name>
<dbReference type="GO" id="GO:0008675">
    <property type="term" value="F:2-dehydro-3-deoxy-phosphogluconate aldolase activity"/>
    <property type="evidence" value="ECO:0007669"/>
    <property type="project" value="UniProtKB-EC"/>
</dbReference>
<dbReference type="PANTHER" id="PTHR30246:SF1">
    <property type="entry name" value="2-DEHYDRO-3-DEOXY-6-PHOSPHOGALACTONATE ALDOLASE-RELATED"/>
    <property type="match status" value="1"/>
</dbReference>